<dbReference type="AlphaFoldDB" id="A0A6G0XNB8"/>
<reference evidence="2 3" key="1">
    <citation type="submission" date="2019-07" db="EMBL/GenBank/DDBJ databases">
        <title>Genomics analysis of Aphanomyces spp. identifies a new class of oomycete effector associated with host adaptation.</title>
        <authorList>
            <person name="Gaulin E."/>
        </authorList>
    </citation>
    <scope>NUCLEOTIDE SEQUENCE [LARGE SCALE GENOMIC DNA]</scope>
    <source>
        <strain evidence="2 3">ATCC 201684</strain>
    </source>
</reference>
<dbReference type="VEuPathDB" id="FungiDB:AeMF1_012585"/>
<dbReference type="PANTHER" id="PTHR47958">
    <property type="entry name" value="ATP-DEPENDENT RNA HELICASE DBP3"/>
    <property type="match status" value="1"/>
</dbReference>
<gene>
    <name evidence="2" type="ORF">Ae201684_003076</name>
</gene>
<organism evidence="2 3">
    <name type="scientific">Aphanomyces euteiches</name>
    <dbReference type="NCBI Taxonomy" id="100861"/>
    <lineage>
        <taxon>Eukaryota</taxon>
        <taxon>Sar</taxon>
        <taxon>Stramenopiles</taxon>
        <taxon>Oomycota</taxon>
        <taxon>Saprolegniomycetes</taxon>
        <taxon>Saprolegniales</taxon>
        <taxon>Verrucalvaceae</taxon>
        <taxon>Aphanomyces</taxon>
    </lineage>
</organism>
<evidence type="ECO:0000313" key="2">
    <source>
        <dbReference type="EMBL" id="KAF0741886.1"/>
    </source>
</evidence>
<proteinExistence type="predicted"/>
<evidence type="ECO:0000313" key="3">
    <source>
        <dbReference type="Proteomes" id="UP000481153"/>
    </source>
</evidence>
<evidence type="ECO:0000259" key="1">
    <source>
        <dbReference type="PROSITE" id="PS51194"/>
    </source>
</evidence>
<accession>A0A6G0XNB8</accession>
<sequence length="188" mass="22096">MLDERRSPRGEQDEQSQQKEERAILQCTRQFYLEIEKEEWKFDALYDLYDLMTVRQVVVYCNSSQGVEWVAGRMRAKDHTVSAVHDEMEEIERDAAIRDFRCGISELFVTACTFSNALLFSNMRVVVNYDLPTQVESYIDRFGPHRQFGRGDIAVNFVLASEMSMLRQIEQFYHTEIPELLSNINDLF</sequence>
<keyword evidence="3" id="KW-1185">Reference proteome</keyword>
<dbReference type="PROSITE" id="PS51194">
    <property type="entry name" value="HELICASE_CTER"/>
    <property type="match status" value="1"/>
</dbReference>
<dbReference type="EMBL" id="VJMJ01000034">
    <property type="protein sequence ID" value="KAF0741886.1"/>
    <property type="molecule type" value="Genomic_DNA"/>
</dbReference>
<comment type="caution">
    <text evidence="2">The sequence shown here is derived from an EMBL/GenBank/DDBJ whole genome shotgun (WGS) entry which is preliminary data.</text>
</comment>
<dbReference type="Pfam" id="PF00271">
    <property type="entry name" value="Helicase_C"/>
    <property type="match status" value="1"/>
</dbReference>
<dbReference type="InterPro" id="IPR027417">
    <property type="entry name" value="P-loop_NTPase"/>
</dbReference>
<dbReference type="Proteomes" id="UP000481153">
    <property type="component" value="Unassembled WGS sequence"/>
</dbReference>
<dbReference type="InterPro" id="IPR001650">
    <property type="entry name" value="Helicase_C-like"/>
</dbReference>
<protein>
    <recommendedName>
        <fullName evidence="1">Helicase C-terminal domain-containing protein</fullName>
    </recommendedName>
</protein>
<dbReference type="Gene3D" id="3.40.50.300">
    <property type="entry name" value="P-loop containing nucleotide triphosphate hydrolases"/>
    <property type="match status" value="1"/>
</dbReference>
<dbReference type="SUPFAM" id="SSF52540">
    <property type="entry name" value="P-loop containing nucleoside triphosphate hydrolases"/>
    <property type="match status" value="1"/>
</dbReference>
<feature type="domain" description="Helicase C-terminal" evidence="1">
    <location>
        <begin position="47"/>
        <end position="188"/>
    </location>
</feature>
<name>A0A6G0XNB8_9STRA</name>